<evidence type="ECO:0000313" key="6">
    <source>
        <dbReference type="Proteomes" id="UP000436088"/>
    </source>
</evidence>
<dbReference type="GO" id="GO:0003723">
    <property type="term" value="F:RNA binding"/>
    <property type="evidence" value="ECO:0007669"/>
    <property type="project" value="UniProtKB-UniRule"/>
</dbReference>
<sequence length="479" mass="52692">MDIETSTVEQQEVKEMRWNCTRFGCLILSYAMAYAQYRPNFGDTTFTKVFVGGLAWETPTDEMHRYFEWFGEILEAVIITDKNTGKSKGYGFVTFRDPESARRACVEPNPVIGGRRANCNIASLGRSRPSPPRGRNQGSSPFQGVAQQGAPSFSEVTAAVPPPLPPLPPVMYPPYGYPTYSPEYGYHQSLYNPQIQQAQYYHQLYGSSSSTMGSPYYFGYSMQAPRGTFSVPQAQRIPGPSYLYYPTQMEGSFSNYPPPPFHLTRHPFHPSADPQTPQPPSTETDAGAITSESESLGKLVASSAIFFVALPFSRSVNSSSNLISLDIAVSFQQIIGTPNDILSIVEFKNLPTEGSLKTCTCGQQLACKLLSSIKSWALLIGAIEDSWGPLSIDLTQVVSNRLRGPDDSKDSVVQGRKQELALRTVHLKLHASGRRILDFFSTLVLLGEVVVVTVASDANGGLLSHDIRLLMLPLIYLIA</sequence>
<feature type="region of interest" description="Disordered" evidence="3">
    <location>
        <begin position="122"/>
        <end position="147"/>
    </location>
</feature>
<organism evidence="5 6">
    <name type="scientific">Hibiscus syriacus</name>
    <name type="common">Rose of Sharon</name>
    <dbReference type="NCBI Taxonomy" id="106335"/>
    <lineage>
        <taxon>Eukaryota</taxon>
        <taxon>Viridiplantae</taxon>
        <taxon>Streptophyta</taxon>
        <taxon>Embryophyta</taxon>
        <taxon>Tracheophyta</taxon>
        <taxon>Spermatophyta</taxon>
        <taxon>Magnoliopsida</taxon>
        <taxon>eudicotyledons</taxon>
        <taxon>Gunneridae</taxon>
        <taxon>Pentapetalae</taxon>
        <taxon>rosids</taxon>
        <taxon>malvids</taxon>
        <taxon>Malvales</taxon>
        <taxon>Malvaceae</taxon>
        <taxon>Malvoideae</taxon>
        <taxon>Hibiscus</taxon>
    </lineage>
</organism>
<proteinExistence type="predicted"/>
<name>A0A6A2WJR0_HIBSY</name>
<evidence type="ECO:0000256" key="3">
    <source>
        <dbReference type="SAM" id="MobiDB-lite"/>
    </source>
</evidence>
<keyword evidence="1 2" id="KW-0694">RNA-binding</keyword>
<dbReference type="SMART" id="SM00360">
    <property type="entry name" value="RRM"/>
    <property type="match status" value="1"/>
</dbReference>
<dbReference type="InterPro" id="IPR000504">
    <property type="entry name" value="RRM_dom"/>
</dbReference>
<evidence type="ECO:0000259" key="4">
    <source>
        <dbReference type="PROSITE" id="PS50102"/>
    </source>
</evidence>
<gene>
    <name evidence="5" type="ORF">F3Y22_tig00117005pilonHSYRG00300</name>
</gene>
<dbReference type="InterPro" id="IPR035979">
    <property type="entry name" value="RBD_domain_sf"/>
</dbReference>
<feature type="compositionally biased region" description="Low complexity" evidence="3">
    <location>
        <begin position="125"/>
        <end position="141"/>
    </location>
</feature>
<dbReference type="Gene3D" id="3.30.70.330">
    <property type="match status" value="1"/>
</dbReference>
<dbReference type="PROSITE" id="PS50102">
    <property type="entry name" value="RRM"/>
    <property type="match status" value="1"/>
</dbReference>
<dbReference type="Pfam" id="PF00076">
    <property type="entry name" value="RRM_1"/>
    <property type="match status" value="1"/>
</dbReference>
<keyword evidence="6" id="KW-1185">Reference proteome</keyword>
<dbReference type="CDD" id="cd12384">
    <property type="entry name" value="RRM_RBM24_RBM38_like"/>
    <property type="match status" value="1"/>
</dbReference>
<evidence type="ECO:0000313" key="5">
    <source>
        <dbReference type="EMBL" id="KAE8656275.1"/>
    </source>
</evidence>
<dbReference type="PANTHER" id="PTHR11176">
    <property type="entry name" value="BOULE-RELATED"/>
    <property type="match status" value="1"/>
</dbReference>
<feature type="domain" description="RRM" evidence="4">
    <location>
        <begin position="47"/>
        <end position="124"/>
    </location>
</feature>
<comment type="caution">
    <text evidence="5">The sequence shown here is derived from an EMBL/GenBank/DDBJ whole genome shotgun (WGS) entry which is preliminary data.</text>
</comment>
<evidence type="ECO:0000256" key="2">
    <source>
        <dbReference type="PROSITE-ProRule" id="PRU00176"/>
    </source>
</evidence>
<dbReference type="FunFam" id="3.30.70.330:FF:000388">
    <property type="entry name" value="RNA-binding protein 24-B isoform X1"/>
    <property type="match status" value="1"/>
</dbReference>
<feature type="region of interest" description="Disordered" evidence="3">
    <location>
        <begin position="264"/>
        <end position="287"/>
    </location>
</feature>
<dbReference type="SUPFAM" id="SSF54928">
    <property type="entry name" value="RNA-binding domain, RBD"/>
    <property type="match status" value="1"/>
</dbReference>
<reference evidence="5" key="1">
    <citation type="submission" date="2019-09" db="EMBL/GenBank/DDBJ databases">
        <title>Draft genome information of white flower Hibiscus syriacus.</title>
        <authorList>
            <person name="Kim Y.-M."/>
        </authorList>
    </citation>
    <scope>NUCLEOTIDE SEQUENCE [LARGE SCALE GENOMIC DNA]</scope>
    <source>
        <strain evidence="5">YM2019G1</strain>
    </source>
</reference>
<dbReference type="InterPro" id="IPR012677">
    <property type="entry name" value="Nucleotide-bd_a/b_plait_sf"/>
</dbReference>
<dbReference type="Proteomes" id="UP000436088">
    <property type="component" value="Unassembled WGS sequence"/>
</dbReference>
<accession>A0A6A2WJR0</accession>
<dbReference type="EMBL" id="VEPZ02001768">
    <property type="protein sequence ID" value="KAE8656275.1"/>
    <property type="molecule type" value="Genomic_DNA"/>
</dbReference>
<evidence type="ECO:0000256" key="1">
    <source>
        <dbReference type="ARBA" id="ARBA00022884"/>
    </source>
</evidence>
<dbReference type="AlphaFoldDB" id="A0A6A2WJR0"/>
<dbReference type="PANTHER" id="PTHR11176:SF23">
    <property type="entry name" value="RNA-BINDING (RRM_RBD_RNP MOTIFS) FAMILY PROTEIN"/>
    <property type="match status" value="1"/>
</dbReference>
<protein>
    <submittedName>
        <fullName evidence="5">RNA-binding protein ARP1</fullName>
    </submittedName>
</protein>